<dbReference type="AlphaFoldDB" id="A0A1F5EBT6"/>
<proteinExistence type="predicted"/>
<evidence type="ECO:0000313" key="2">
    <source>
        <dbReference type="Proteomes" id="UP000177481"/>
    </source>
</evidence>
<dbReference type="Proteomes" id="UP000177481">
    <property type="component" value="Unassembled WGS sequence"/>
</dbReference>
<comment type="caution">
    <text evidence="1">The sequence shown here is derived from an EMBL/GenBank/DDBJ whole genome shotgun (WGS) entry which is preliminary data.</text>
</comment>
<dbReference type="EMBL" id="MEZX01000002">
    <property type="protein sequence ID" value="OGD64726.1"/>
    <property type="molecule type" value="Genomic_DNA"/>
</dbReference>
<accession>A0A1F5EBT6</accession>
<organism evidence="1 2">
    <name type="scientific">Candidatus Berkelbacteria bacterium RIFCSPLOWO2_01_FULL_50_28</name>
    <dbReference type="NCBI Taxonomy" id="1797471"/>
    <lineage>
        <taxon>Bacteria</taxon>
        <taxon>Candidatus Berkelbacteria</taxon>
    </lineage>
</organism>
<name>A0A1F5EBT6_9BACT</name>
<evidence type="ECO:0000313" key="1">
    <source>
        <dbReference type="EMBL" id="OGD64726.1"/>
    </source>
</evidence>
<gene>
    <name evidence="1" type="ORF">A3A71_01585</name>
</gene>
<sequence length="273" mass="31319">MKTIDRYSHRTMTGLGYSDSICAKILPMLYGSATAKELYDFVVVEISRGALEILYNPTCGHILERLVIGVAWANPKQAHKWLEAITRPIVGQEQRPHYQPGDVLPILVGMFKVMVMFDRDIARYVGWEKFEIFRYFPKLMTAIITTQLSHGKSDSSQEESSVFRNPTVRLLWKSAFEDEAGLGNLLKEYTRLEHVTEPKHRIRLHGNCSGPNELFSLLGREVLLARKHFEALPYRDKQMQPLMSTVGSQFLQALDFACQSNLPIPERYKMRLA</sequence>
<protein>
    <submittedName>
        <fullName evidence="1">Uncharacterized protein</fullName>
    </submittedName>
</protein>
<reference evidence="1 2" key="1">
    <citation type="journal article" date="2016" name="Nat. Commun.">
        <title>Thousands of microbial genomes shed light on interconnected biogeochemical processes in an aquifer system.</title>
        <authorList>
            <person name="Anantharaman K."/>
            <person name="Brown C.T."/>
            <person name="Hug L.A."/>
            <person name="Sharon I."/>
            <person name="Castelle C.J."/>
            <person name="Probst A.J."/>
            <person name="Thomas B.C."/>
            <person name="Singh A."/>
            <person name="Wilkins M.J."/>
            <person name="Karaoz U."/>
            <person name="Brodie E.L."/>
            <person name="Williams K.H."/>
            <person name="Hubbard S.S."/>
            <person name="Banfield J.F."/>
        </authorList>
    </citation>
    <scope>NUCLEOTIDE SEQUENCE [LARGE SCALE GENOMIC DNA]</scope>
</reference>